<comment type="caution">
    <text evidence="1">The sequence shown here is derived from an EMBL/GenBank/DDBJ whole genome shotgun (WGS) entry which is preliminary data.</text>
</comment>
<keyword evidence="2" id="KW-1185">Reference proteome</keyword>
<reference evidence="1 2" key="1">
    <citation type="journal article" date="2023" name="J. Hered.">
        <title>Chromosome-level genome of the wood stork (Mycteria americana) provides insight into avian chromosome evolution.</title>
        <authorList>
            <person name="Flamio R. Jr."/>
            <person name="Ramstad K.M."/>
        </authorList>
    </citation>
    <scope>NUCLEOTIDE SEQUENCE [LARGE SCALE GENOMIC DNA]</scope>
    <source>
        <strain evidence="1">JAX WOST 10</strain>
    </source>
</reference>
<evidence type="ECO:0000313" key="1">
    <source>
        <dbReference type="EMBL" id="KAK4823771.1"/>
    </source>
</evidence>
<accession>A0AAN7S9M6</accession>
<protein>
    <submittedName>
        <fullName evidence="1">Uncharacterized protein</fullName>
    </submittedName>
</protein>
<dbReference type="EMBL" id="JAUNZN010000003">
    <property type="protein sequence ID" value="KAK4823771.1"/>
    <property type="molecule type" value="Genomic_DNA"/>
</dbReference>
<sequence>MRSRQLPESDVRRRERLRLSPLLGSIKLWGLRERADLEGATGPMNSEQDIRHDLEVHRIQEMPAVVCIAQYRQGSTQVESPKAFLQGLLREGDFLLGKVGFSREATGQLEAARLIAFSEEVDLSDEGRATDVVYVDFSKAFDTVSQTSS</sequence>
<organism evidence="1 2">
    <name type="scientific">Mycteria americana</name>
    <name type="common">Wood stork</name>
    <dbReference type="NCBI Taxonomy" id="33587"/>
    <lineage>
        <taxon>Eukaryota</taxon>
        <taxon>Metazoa</taxon>
        <taxon>Chordata</taxon>
        <taxon>Craniata</taxon>
        <taxon>Vertebrata</taxon>
        <taxon>Euteleostomi</taxon>
        <taxon>Archelosauria</taxon>
        <taxon>Archosauria</taxon>
        <taxon>Dinosauria</taxon>
        <taxon>Saurischia</taxon>
        <taxon>Theropoda</taxon>
        <taxon>Coelurosauria</taxon>
        <taxon>Aves</taxon>
        <taxon>Neognathae</taxon>
        <taxon>Neoaves</taxon>
        <taxon>Aequornithes</taxon>
        <taxon>Ciconiiformes</taxon>
        <taxon>Ciconiidae</taxon>
        <taxon>Mycteria</taxon>
    </lineage>
</organism>
<gene>
    <name evidence="1" type="ORF">QYF61_006226</name>
</gene>
<proteinExistence type="predicted"/>
<name>A0AAN7S9M6_MYCAM</name>
<dbReference type="AlphaFoldDB" id="A0AAN7S9M6"/>
<evidence type="ECO:0000313" key="2">
    <source>
        <dbReference type="Proteomes" id="UP001333110"/>
    </source>
</evidence>
<dbReference type="Proteomes" id="UP001333110">
    <property type="component" value="Unassembled WGS sequence"/>
</dbReference>